<dbReference type="AlphaFoldDB" id="H6RF14"/>
<evidence type="ECO:0000259" key="2">
    <source>
        <dbReference type="Pfam" id="PF18962"/>
    </source>
</evidence>
<gene>
    <name evidence="3" type="ORF">VIS_S18BPA60023</name>
</gene>
<proteinExistence type="predicted"/>
<name>H6RF14_9BACT</name>
<reference evidence="3" key="1">
    <citation type="journal article" date="2012" name="Environ. Microbiol.">
        <title>Genomic content of uncultured Bacteroidetes from contrasting oceanic provinces in the North Atlantic Ocean.</title>
        <authorList>
            <person name="Gomez-Pereira P.R."/>
            <person name="Schuler M."/>
            <person name="Fuchs B.M."/>
            <person name="Bennke C."/>
            <person name="Teeling H."/>
            <person name="Waldmann J."/>
            <person name="Richter M."/>
            <person name="Barbe V."/>
            <person name="Bataille E."/>
            <person name="Glockner F.O."/>
            <person name="Amann R."/>
        </authorList>
    </citation>
    <scope>NUCLEOTIDE SEQUENCE</scope>
</reference>
<evidence type="ECO:0000313" key="3">
    <source>
        <dbReference type="EMBL" id="CCF99625.1"/>
    </source>
</evidence>
<feature type="domain" description="Secretion system C-terminal sorting" evidence="2">
    <location>
        <begin position="231"/>
        <end position="299"/>
    </location>
</feature>
<sequence>MKHTLLPALLLTAGALNAQLYTENFDSFAVGDYIAVEGGPAWVTWTAGTEGTEIDAQITDEAALSGTQSLKIFGNVAGGPMDIVLVAGIEGAYEVTFNMLVPEGNSGYYNVQENQVPGTAWAFECVLGADGSINYNVDGLILAAGAYTPGEWLKVTHLIDTDSDLMHLYLNDVYLAQVPYDGAQIGGVNFYAAGDAANIPTYYIDDVLVDITDPVVDNVQVVAALDCTFGPNPAQDFVRIQANLDNALVRVLALDGKVVLEERRNDLVGGAQLNLDLDNGIYLLELTNGSQRMTQRLVIQK</sequence>
<feature type="chain" id="PRO_5003606858" description="Secretion system C-terminal sorting domain-containing protein" evidence="1">
    <location>
        <begin position="19"/>
        <end position="301"/>
    </location>
</feature>
<organism evidence="3">
    <name type="scientific">uncultured Flavobacteriia bacterium</name>
    <dbReference type="NCBI Taxonomy" id="212695"/>
    <lineage>
        <taxon>Bacteria</taxon>
        <taxon>Pseudomonadati</taxon>
        <taxon>Bacteroidota</taxon>
        <taxon>Flavobacteriia</taxon>
        <taxon>environmental samples</taxon>
    </lineage>
</organism>
<dbReference type="InterPro" id="IPR026444">
    <property type="entry name" value="Secre_tail"/>
</dbReference>
<dbReference type="NCBIfam" id="TIGR04183">
    <property type="entry name" value="Por_Secre_tail"/>
    <property type="match status" value="1"/>
</dbReference>
<dbReference type="Pfam" id="PF18962">
    <property type="entry name" value="Por_Secre_tail"/>
    <property type="match status" value="1"/>
</dbReference>
<keyword evidence="1" id="KW-0732">Signal</keyword>
<evidence type="ECO:0000256" key="1">
    <source>
        <dbReference type="SAM" id="SignalP"/>
    </source>
</evidence>
<feature type="signal peptide" evidence="1">
    <location>
        <begin position="1"/>
        <end position="18"/>
    </location>
</feature>
<dbReference type="EMBL" id="FO117585">
    <property type="protein sequence ID" value="CCF99625.1"/>
    <property type="molecule type" value="Genomic_DNA"/>
</dbReference>
<reference evidence="3" key="2">
    <citation type="submission" date="2012-02" db="EMBL/GenBank/DDBJ databases">
        <authorList>
            <person name="Genoscope - CEA"/>
        </authorList>
    </citation>
    <scope>NUCLEOTIDE SEQUENCE</scope>
</reference>
<protein>
    <recommendedName>
        <fullName evidence="2">Secretion system C-terminal sorting domain-containing protein</fullName>
    </recommendedName>
</protein>
<accession>H6RF14</accession>